<comment type="caution">
    <text evidence="2">The sequence shown here is derived from an EMBL/GenBank/DDBJ whole genome shotgun (WGS) entry which is preliminary data.</text>
</comment>
<organism evidence="2 3">
    <name type="scientific">Gregarina niphandrodes</name>
    <name type="common">Septate eugregarine</name>
    <dbReference type="NCBI Taxonomy" id="110365"/>
    <lineage>
        <taxon>Eukaryota</taxon>
        <taxon>Sar</taxon>
        <taxon>Alveolata</taxon>
        <taxon>Apicomplexa</taxon>
        <taxon>Conoidasida</taxon>
        <taxon>Gregarinasina</taxon>
        <taxon>Eugregarinorida</taxon>
        <taxon>Gregarinidae</taxon>
        <taxon>Gregarina</taxon>
    </lineage>
</organism>
<dbReference type="GO" id="GO:0003964">
    <property type="term" value="F:RNA-directed DNA polymerase activity"/>
    <property type="evidence" value="ECO:0007669"/>
    <property type="project" value="UniProtKB-KW"/>
</dbReference>
<dbReference type="SUPFAM" id="SSF56672">
    <property type="entry name" value="DNA/RNA polymerases"/>
    <property type="match status" value="1"/>
</dbReference>
<evidence type="ECO:0000313" key="2">
    <source>
        <dbReference type="EMBL" id="EZG42891.1"/>
    </source>
</evidence>
<dbReference type="InterPro" id="IPR043128">
    <property type="entry name" value="Rev_trsase/Diguanyl_cyclase"/>
</dbReference>
<evidence type="ECO:0000259" key="1">
    <source>
        <dbReference type="PROSITE" id="PS50878"/>
    </source>
</evidence>
<feature type="domain" description="Reverse transcriptase" evidence="1">
    <location>
        <begin position="1"/>
        <end position="120"/>
    </location>
</feature>
<protein>
    <submittedName>
        <fullName evidence="2">Reverse transcriptase</fullName>
    </submittedName>
</protein>
<dbReference type="Pfam" id="PF00078">
    <property type="entry name" value="RVT_1"/>
    <property type="match status" value="1"/>
</dbReference>
<gene>
    <name evidence="2" type="ORF">GNI_212030</name>
</gene>
<dbReference type="RefSeq" id="XP_011133830.1">
    <property type="nucleotide sequence ID" value="XM_011135528.1"/>
</dbReference>
<dbReference type="PANTHER" id="PTHR33050">
    <property type="entry name" value="REVERSE TRANSCRIPTASE DOMAIN-CONTAINING PROTEIN"/>
    <property type="match status" value="1"/>
</dbReference>
<name>A0A023AVZ2_GRENI</name>
<accession>A0A023AVZ2</accession>
<dbReference type="GeneID" id="22916512"/>
<keyword evidence="2" id="KW-0548">Nucleotidyltransferase</keyword>
<dbReference type="Gene3D" id="3.30.70.270">
    <property type="match status" value="1"/>
</dbReference>
<dbReference type="AlphaFoldDB" id="A0A023AVZ2"/>
<dbReference type="EMBL" id="AFNH02001661">
    <property type="protein sequence ID" value="EZG42891.1"/>
    <property type="molecule type" value="Genomic_DNA"/>
</dbReference>
<reference evidence="2" key="1">
    <citation type="submission" date="2013-12" db="EMBL/GenBank/DDBJ databases">
        <authorList>
            <person name="Omoto C.K."/>
            <person name="Sibley D."/>
            <person name="Venepally P."/>
            <person name="Hadjithomas M."/>
            <person name="Karamycheva S."/>
            <person name="Brunk B."/>
            <person name="Roos D."/>
            <person name="Caler E."/>
            <person name="Lorenzi H."/>
        </authorList>
    </citation>
    <scope>NUCLEOTIDE SEQUENCE</scope>
</reference>
<dbReference type="VEuPathDB" id="CryptoDB:GNI_212030"/>
<dbReference type="OrthoDB" id="420169at2759"/>
<evidence type="ECO:0000313" key="3">
    <source>
        <dbReference type="Proteomes" id="UP000019763"/>
    </source>
</evidence>
<dbReference type="Proteomes" id="UP000019763">
    <property type="component" value="Unassembled WGS sequence"/>
</dbReference>
<dbReference type="PANTHER" id="PTHR33050:SF7">
    <property type="entry name" value="RIBONUCLEASE H"/>
    <property type="match status" value="1"/>
</dbReference>
<proteinExistence type="predicted"/>
<dbReference type="InterPro" id="IPR052055">
    <property type="entry name" value="Hepadnavirus_pol/RT"/>
</dbReference>
<dbReference type="PROSITE" id="PS50878">
    <property type="entry name" value="RT_POL"/>
    <property type="match status" value="1"/>
</dbReference>
<keyword evidence="2" id="KW-0808">Transferase</keyword>
<dbReference type="InterPro" id="IPR000477">
    <property type="entry name" value="RT_dom"/>
</dbReference>
<keyword evidence="2" id="KW-0695">RNA-directed DNA polymerase</keyword>
<dbReference type="InterPro" id="IPR043502">
    <property type="entry name" value="DNA/RNA_pol_sf"/>
</dbReference>
<sequence length="334" mass="38402">MKIDLSKAFHAIPIAEDQMNYYSFLGTDGTAYRYVRMPMGAMCAPKHFAVVMMKVLGQLHDIDKTHVRSYQDDIIVAGEDRKECSDRYSRVIRHLRDFGFKINKEKSSTNTTLVILGYEFTKTSIGIPKDKAEQIRKLLHSECVDSVTRATHQLSYYKMIHRAGVRNSLTKIRQILLKTKHVTNVVRDLIDAVDSPWEIERIRPSKGNTITIYVDASDTQAGMVVTYNDQRVMAESIPLTKTSTNLASYKEIQGAYKLLAKYKSAIDFIDKMARKVIVTDNMRLWQALERREDPRNDLEVYAARIRALYKASYQHIPGGQNPADFYSRRHRLPS</sequence>
<keyword evidence="3" id="KW-1185">Reference proteome</keyword>